<dbReference type="EnsemblPlants" id="EMT09940">
    <property type="protein sequence ID" value="EMT09940"/>
    <property type="gene ID" value="F775_10877"/>
</dbReference>
<protein>
    <submittedName>
        <fullName evidence="1">Uncharacterized protein</fullName>
    </submittedName>
</protein>
<proteinExistence type="predicted"/>
<dbReference type="AlphaFoldDB" id="M8B8G9"/>
<dbReference type="PANTHER" id="PTHR33070:SF60">
    <property type="entry name" value="OS06G0725700 PROTEIN"/>
    <property type="match status" value="1"/>
</dbReference>
<dbReference type="GO" id="GO:0048364">
    <property type="term" value="P:root development"/>
    <property type="evidence" value="ECO:0007669"/>
    <property type="project" value="InterPro"/>
</dbReference>
<organism evidence="1">
    <name type="scientific">Aegilops tauschii</name>
    <name type="common">Tausch's goatgrass</name>
    <name type="synonym">Aegilops squarrosa</name>
    <dbReference type="NCBI Taxonomy" id="37682"/>
    <lineage>
        <taxon>Eukaryota</taxon>
        <taxon>Viridiplantae</taxon>
        <taxon>Streptophyta</taxon>
        <taxon>Embryophyta</taxon>
        <taxon>Tracheophyta</taxon>
        <taxon>Spermatophyta</taxon>
        <taxon>Magnoliopsida</taxon>
        <taxon>Liliopsida</taxon>
        <taxon>Poales</taxon>
        <taxon>Poaceae</taxon>
        <taxon>BOP clade</taxon>
        <taxon>Pooideae</taxon>
        <taxon>Triticodae</taxon>
        <taxon>Triticeae</taxon>
        <taxon>Triticinae</taxon>
        <taxon>Aegilops</taxon>
    </lineage>
</organism>
<dbReference type="Pfam" id="PF03087">
    <property type="entry name" value="BPS1"/>
    <property type="match status" value="1"/>
</dbReference>
<sequence>MAEQHAILESIQDVAYVEANRQFLRQEQAVSDALFAELDAEIEKKEAGAKPPEASEQQLPPMYPEPGIEIVKHLQRAVATYCIDLNSARSLLKDMPGRIHQQQQTQEATARPRMALNFGRSISFPLTPARTFSKPRYLRSVSLPGTTSSHPLLANLHAHMAALHSWIQQGPSSSLPSGLAAIQALHSSLADLLLLPESGAALRCPTSNAADRLLDAFLLLADAHQGFQGYLLSLRHTATESRAALRRGDTGRLASAARSQRLAEKELARLAASVSAVFSKSARLNLVAVSSEEGEMAYALVEAAAASAVSSAAVFSAAASMSSAASSSKKTATFIPVFARRTVTGTPETAEATVERLRVLERCLDECDGACDMVFKSVVQTRVSLLNIMTPTI</sequence>
<dbReference type="PANTHER" id="PTHR33070">
    <property type="entry name" value="OS06G0725500 PROTEIN"/>
    <property type="match status" value="1"/>
</dbReference>
<accession>M8B8G9</accession>
<reference evidence="1" key="1">
    <citation type="submission" date="2015-06" db="UniProtKB">
        <authorList>
            <consortium name="EnsemblPlants"/>
        </authorList>
    </citation>
    <scope>IDENTIFICATION</scope>
</reference>
<dbReference type="GO" id="GO:0048367">
    <property type="term" value="P:shoot system development"/>
    <property type="evidence" value="ECO:0007669"/>
    <property type="project" value="InterPro"/>
</dbReference>
<evidence type="ECO:0000313" key="1">
    <source>
        <dbReference type="EnsemblPlants" id="EMT09940"/>
    </source>
</evidence>
<dbReference type="InterPro" id="IPR004320">
    <property type="entry name" value="BPS1_pln"/>
</dbReference>
<name>M8B8G9_AEGTA</name>